<keyword evidence="4 5" id="KW-0472">Membrane</keyword>
<feature type="transmembrane region" description="Helical" evidence="5">
    <location>
        <begin position="406"/>
        <end position="424"/>
    </location>
</feature>
<feature type="transmembrane region" description="Helical" evidence="5">
    <location>
        <begin position="344"/>
        <end position="362"/>
    </location>
</feature>
<feature type="transmembrane region" description="Helical" evidence="5">
    <location>
        <begin position="223"/>
        <end position="242"/>
    </location>
</feature>
<gene>
    <name evidence="7" type="ORF">B9Q17_03770</name>
</gene>
<keyword evidence="3 5" id="KW-1133">Transmembrane helix</keyword>
<sequence>MSKFALLFLLVFFGGIVAALMYSGTAAFVLYQLVYFLNPDDRWWSASIPGLRYSLISALLMMFALTLKYREYSALSPWLKMPAFKWMVLLALMYYAVHLVAVNPALHDKFTFDFTKLIIIVLVAYKLVTTEKALDACLSAYVVGCTYIGYLAHITGRNYQGRVEGIGLADAPDANDTAAALVPAAAILMYFAWVSSKKIKILVLVCGALIANGIVLINSRGSFLGIVASLTVFLFFMVFSRFQRPGQRSAAIFMILLALSGGLYVADDLFWERMSTLQSEDRSESGASRTAFWMVTFEMMDDHPFGVGAFGYQALSPLYMDEETRGGLEHRAVHSLWFQGLSEVGWIGLALFVAMLVSIYRLSSKAKRFVVEQRNNNAYFKILALECALFGYLVAGSFIDRFRAEILYWMILFLAVAINVFYLQKRHEDRDVGRGLGSTRISRDGYENE</sequence>
<evidence type="ECO:0000259" key="6">
    <source>
        <dbReference type="Pfam" id="PF04932"/>
    </source>
</evidence>
<comment type="caution">
    <text evidence="7">The sequence shown here is derived from an EMBL/GenBank/DDBJ whole genome shotgun (WGS) entry which is preliminary data.</text>
</comment>
<name>A0A7Z1DWE9_9GAMM</name>
<dbReference type="AlphaFoldDB" id="A0A7Z1DWE9"/>
<keyword evidence="8" id="KW-1185">Reference proteome</keyword>
<dbReference type="Proteomes" id="UP000216984">
    <property type="component" value="Unassembled WGS sequence"/>
</dbReference>
<feature type="domain" description="O-antigen ligase-related" evidence="6">
    <location>
        <begin position="208"/>
        <end position="353"/>
    </location>
</feature>
<protein>
    <submittedName>
        <fullName evidence="7">Polymerase</fullName>
    </submittedName>
</protein>
<proteinExistence type="predicted"/>
<reference evidence="7 8" key="1">
    <citation type="submission" date="2017-06" db="EMBL/GenBank/DDBJ databases">
        <title>Draft genome sequence of the halophilic bacterium Marinobacter vinifirmus FB1.</title>
        <authorList>
            <person name="Stepanov V.G."/>
            <person name="Roberts D.J."/>
            <person name="Fox G.E."/>
        </authorList>
    </citation>
    <scope>NUCLEOTIDE SEQUENCE [LARGE SCALE GENOMIC DNA]</scope>
    <source>
        <strain evidence="7 8">FB1</strain>
    </source>
</reference>
<organism evidence="7 8">
    <name type="scientific">Marinobacter vinifirmus</name>
    <dbReference type="NCBI Taxonomy" id="355591"/>
    <lineage>
        <taxon>Bacteria</taxon>
        <taxon>Pseudomonadati</taxon>
        <taxon>Pseudomonadota</taxon>
        <taxon>Gammaproteobacteria</taxon>
        <taxon>Pseudomonadales</taxon>
        <taxon>Marinobacteraceae</taxon>
        <taxon>Marinobacter</taxon>
    </lineage>
</organism>
<evidence type="ECO:0000256" key="2">
    <source>
        <dbReference type="ARBA" id="ARBA00022692"/>
    </source>
</evidence>
<feature type="transmembrane region" description="Helical" evidence="5">
    <location>
        <begin position="43"/>
        <end position="65"/>
    </location>
</feature>
<feature type="transmembrane region" description="Helical" evidence="5">
    <location>
        <begin position="249"/>
        <end position="266"/>
    </location>
</feature>
<dbReference type="Pfam" id="PF04932">
    <property type="entry name" value="Wzy_C"/>
    <property type="match status" value="1"/>
</dbReference>
<dbReference type="EMBL" id="NEFY01000002">
    <property type="protein sequence ID" value="OZC37248.1"/>
    <property type="molecule type" value="Genomic_DNA"/>
</dbReference>
<dbReference type="InterPro" id="IPR051533">
    <property type="entry name" value="WaaL-like"/>
</dbReference>
<keyword evidence="2 5" id="KW-0812">Transmembrane</keyword>
<feature type="transmembrane region" description="Helical" evidence="5">
    <location>
        <begin position="382"/>
        <end position="400"/>
    </location>
</feature>
<feature type="transmembrane region" description="Helical" evidence="5">
    <location>
        <begin position="112"/>
        <end position="129"/>
    </location>
</feature>
<feature type="transmembrane region" description="Helical" evidence="5">
    <location>
        <begin position="86"/>
        <end position="106"/>
    </location>
</feature>
<evidence type="ECO:0000313" key="8">
    <source>
        <dbReference type="Proteomes" id="UP000216984"/>
    </source>
</evidence>
<feature type="transmembrane region" description="Helical" evidence="5">
    <location>
        <begin position="136"/>
        <end position="154"/>
    </location>
</feature>
<dbReference type="PANTHER" id="PTHR37422:SF13">
    <property type="entry name" value="LIPOPOLYSACCHARIDE BIOSYNTHESIS PROTEIN PA4999-RELATED"/>
    <property type="match status" value="1"/>
</dbReference>
<evidence type="ECO:0000256" key="1">
    <source>
        <dbReference type="ARBA" id="ARBA00004141"/>
    </source>
</evidence>
<comment type="subcellular location">
    <subcellularLocation>
        <location evidence="1">Membrane</location>
        <topology evidence="1">Multi-pass membrane protein</topology>
    </subcellularLocation>
</comment>
<evidence type="ECO:0000313" key="7">
    <source>
        <dbReference type="EMBL" id="OZC37248.1"/>
    </source>
</evidence>
<dbReference type="PANTHER" id="PTHR37422">
    <property type="entry name" value="TEICHURONIC ACID BIOSYNTHESIS PROTEIN TUAE"/>
    <property type="match status" value="1"/>
</dbReference>
<dbReference type="GO" id="GO:0016020">
    <property type="term" value="C:membrane"/>
    <property type="evidence" value="ECO:0007669"/>
    <property type="project" value="UniProtKB-SubCell"/>
</dbReference>
<evidence type="ECO:0000256" key="5">
    <source>
        <dbReference type="SAM" id="Phobius"/>
    </source>
</evidence>
<accession>A0A7Z1DWE9</accession>
<feature type="transmembrane region" description="Helical" evidence="5">
    <location>
        <begin position="201"/>
        <end position="217"/>
    </location>
</feature>
<evidence type="ECO:0000256" key="3">
    <source>
        <dbReference type="ARBA" id="ARBA00022989"/>
    </source>
</evidence>
<dbReference type="InterPro" id="IPR007016">
    <property type="entry name" value="O-antigen_ligase-rel_domated"/>
</dbReference>
<dbReference type="RefSeq" id="WP_094624114.1">
    <property type="nucleotide sequence ID" value="NZ_NEFY01000002.1"/>
</dbReference>
<evidence type="ECO:0000256" key="4">
    <source>
        <dbReference type="ARBA" id="ARBA00023136"/>
    </source>
</evidence>
<feature type="transmembrane region" description="Helical" evidence="5">
    <location>
        <begin position="174"/>
        <end position="194"/>
    </location>
</feature>